<dbReference type="InterPro" id="IPR024775">
    <property type="entry name" value="DinB-like"/>
</dbReference>
<keyword evidence="3" id="KW-1185">Reference proteome</keyword>
<dbReference type="EMBL" id="SNXZ01000002">
    <property type="protein sequence ID" value="TDQ00147.1"/>
    <property type="molecule type" value="Genomic_DNA"/>
</dbReference>
<dbReference type="Pfam" id="PF12867">
    <property type="entry name" value="DinB_2"/>
    <property type="match status" value="1"/>
</dbReference>
<name>A0A4R6SF96_LABRH</name>
<proteinExistence type="predicted"/>
<sequence>MRSEREDLLEFSDYAWNRLRERVDGMTDDEYFWEPGVTTMVWRITHVRDMLAEERNFTWLGVPVPADRPTGSPTSAADALAELAEAYALWRKALADTGDLSAPIGRIAGPFGDSTRRAFVHHILDELIHHGAEIALLRDLYEAGQ</sequence>
<evidence type="ECO:0000259" key="1">
    <source>
        <dbReference type="Pfam" id="PF12867"/>
    </source>
</evidence>
<evidence type="ECO:0000313" key="2">
    <source>
        <dbReference type="EMBL" id="TDQ00147.1"/>
    </source>
</evidence>
<evidence type="ECO:0000313" key="3">
    <source>
        <dbReference type="Proteomes" id="UP000295444"/>
    </source>
</evidence>
<dbReference type="SUPFAM" id="SSF109854">
    <property type="entry name" value="DinB/YfiT-like putative metalloenzymes"/>
    <property type="match status" value="1"/>
</dbReference>
<dbReference type="Proteomes" id="UP000295444">
    <property type="component" value="Unassembled WGS sequence"/>
</dbReference>
<gene>
    <name evidence="2" type="ORF">EV186_1028</name>
</gene>
<protein>
    <submittedName>
        <fullName evidence="2">DinB family protein</fullName>
    </submittedName>
</protein>
<reference evidence="2 3" key="1">
    <citation type="submission" date="2019-03" db="EMBL/GenBank/DDBJ databases">
        <title>Genomic Encyclopedia of Type Strains, Phase IV (KMG-IV): sequencing the most valuable type-strain genomes for metagenomic binning, comparative biology and taxonomic classification.</title>
        <authorList>
            <person name="Goeker M."/>
        </authorList>
    </citation>
    <scope>NUCLEOTIDE SEQUENCE [LARGE SCALE GENOMIC DNA]</scope>
    <source>
        <strain evidence="2 3">DSM 45361</strain>
    </source>
</reference>
<organism evidence="2 3">
    <name type="scientific">Labedaea rhizosphaerae</name>
    <dbReference type="NCBI Taxonomy" id="598644"/>
    <lineage>
        <taxon>Bacteria</taxon>
        <taxon>Bacillati</taxon>
        <taxon>Actinomycetota</taxon>
        <taxon>Actinomycetes</taxon>
        <taxon>Pseudonocardiales</taxon>
        <taxon>Pseudonocardiaceae</taxon>
        <taxon>Labedaea</taxon>
    </lineage>
</organism>
<dbReference type="InterPro" id="IPR034660">
    <property type="entry name" value="DinB/YfiT-like"/>
</dbReference>
<dbReference type="RefSeq" id="WP_133848898.1">
    <property type="nucleotide sequence ID" value="NZ_SNXZ01000002.1"/>
</dbReference>
<dbReference type="Gene3D" id="1.20.120.450">
    <property type="entry name" value="dinb family like domain"/>
    <property type="match status" value="1"/>
</dbReference>
<accession>A0A4R6SF96</accession>
<dbReference type="OrthoDB" id="5022306at2"/>
<dbReference type="AlphaFoldDB" id="A0A4R6SF96"/>
<feature type="domain" description="DinB-like" evidence="1">
    <location>
        <begin position="14"/>
        <end position="134"/>
    </location>
</feature>
<comment type="caution">
    <text evidence="2">The sequence shown here is derived from an EMBL/GenBank/DDBJ whole genome shotgun (WGS) entry which is preliminary data.</text>
</comment>